<evidence type="ECO:0000313" key="11">
    <source>
        <dbReference type="Proteomes" id="UP000095255"/>
    </source>
</evidence>
<accession>A0A1E5L762</accession>
<evidence type="ECO:0000256" key="6">
    <source>
        <dbReference type="ARBA" id="ARBA00023032"/>
    </source>
</evidence>
<keyword evidence="3" id="KW-0813">Transport</keyword>
<dbReference type="STRING" id="1390249.BHU72_14895"/>
<sequence length="334" mass="38064">MAKKLIVLLIKLIVVFAISACNDAQVSILNVSYDPTRELYIDFNKEFNHYWKEKTGQTIRFSQSHGGSGKQARSIIDGLPAEVATLALAYDIQAIQKAGYIDDVNWQQRLPYNSAPYYSTIVLLVREGNPKNIHDWEDLIRSDVQVITPNPKTSGGARWNYLAALGYAMGKHQDEQAAIEFVTKLYRNVPVLDTGARGSTTTFTERNIGDVLISWENEAYLAIRELEDETFEIVYPSISILAETPVVVIDKIVDRRNTREIAEAYLEYLYSDIGQSIIAKHYFRPRSEQILQQYKDTFPVIPLLTIDDFGGWDRVHEKHFSDGAIFDQIYASKR</sequence>
<dbReference type="NCBIfam" id="TIGR00971">
    <property type="entry name" value="3a0106s03"/>
    <property type="match status" value="1"/>
</dbReference>
<dbReference type="GO" id="GO:1901681">
    <property type="term" value="F:sulfur compound binding"/>
    <property type="evidence" value="ECO:0007669"/>
    <property type="project" value="InterPro"/>
</dbReference>
<dbReference type="InterPro" id="IPR000957">
    <property type="entry name" value="Sulphate/thiosulphate-bd_CS"/>
</dbReference>
<name>A0A1E5L762_9FIRM</name>
<dbReference type="PROSITE" id="PS00401">
    <property type="entry name" value="PROK_SULFATE_BIND_1"/>
    <property type="match status" value="1"/>
</dbReference>
<comment type="function">
    <text evidence="7">This protein specifically binds sulfate and is involved in its transmembrane transport.</text>
</comment>
<gene>
    <name evidence="10" type="ORF">BHU72_14895</name>
</gene>
<evidence type="ECO:0000256" key="8">
    <source>
        <dbReference type="ARBA" id="ARBA00041180"/>
    </source>
</evidence>
<dbReference type="AlphaFoldDB" id="A0A1E5L762"/>
<comment type="similarity">
    <text evidence="2">Belongs to the prokaryotic sulfate-binding protein family.</text>
</comment>
<proteinExistence type="inferred from homology"/>
<protein>
    <recommendedName>
        <fullName evidence="8">Sulfate-binding protein</fullName>
    </recommendedName>
</protein>
<dbReference type="PROSITE" id="PS00757">
    <property type="entry name" value="PROK_SULFATE_BIND_2"/>
    <property type="match status" value="1"/>
</dbReference>
<dbReference type="PANTHER" id="PTHR30368">
    <property type="entry name" value="SULFATE-BINDING PROTEIN"/>
    <property type="match status" value="1"/>
</dbReference>
<dbReference type="Proteomes" id="UP000095255">
    <property type="component" value="Unassembled WGS sequence"/>
</dbReference>
<evidence type="ECO:0000256" key="2">
    <source>
        <dbReference type="ARBA" id="ARBA00006099"/>
    </source>
</evidence>
<dbReference type="NCBIfam" id="NF008022">
    <property type="entry name" value="PRK10752.1"/>
    <property type="match status" value="1"/>
</dbReference>
<evidence type="ECO:0000256" key="9">
    <source>
        <dbReference type="SAM" id="SignalP"/>
    </source>
</evidence>
<keyword evidence="11" id="KW-1185">Reference proteome</keyword>
<dbReference type="InterPro" id="IPR005669">
    <property type="entry name" value="Thiosulph/SO4-bd"/>
</dbReference>
<keyword evidence="6" id="KW-0764">Sulfate transport</keyword>
<dbReference type="GO" id="GO:1902358">
    <property type="term" value="P:sulfate transmembrane transport"/>
    <property type="evidence" value="ECO:0007669"/>
    <property type="project" value="InterPro"/>
</dbReference>
<organism evidence="10 11">
    <name type="scientific">Desulfuribacillus stibiiarsenatis</name>
    <dbReference type="NCBI Taxonomy" id="1390249"/>
    <lineage>
        <taxon>Bacteria</taxon>
        <taxon>Bacillati</taxon>
        <taxon>Bacillota</taxon>
        <taxon>Desulfuribacillia</taxon>
        <taxon>Desulfuribacillales</taxon>
        <taxon>Desulfuribacillaceae</taxon>
        <taxon>Desulfuribacillus</taxon>
    </lineage>
</organism>
<evidence type="ECO:0000256" key="1">
    <source>
        <dbReference type="ARBA" id="ARBA00004418"/>
    </source>
</evidence>
<evidence type="ECO:0000313" key="10">
    <source>
        <dbReference type="EMBL" id="OEH85990.1"/>
    </source>
</evidence>
<dbReference type="SUPFAM" id="SSF53850">
    <property type="entry name" value="Periplasmic binding protein-like II"/>
    <property type="match status" value="1"/>
</dbReference>
<dbReference type="EMBL" id="MJAT01000010">
    <property type="protein sequence ID" value="OEH85990.1"/>
    <property type="molecule type" value="Genomic_DNA"/>
</dbReference>
<comment type="subcellular location">
    <subcellularLocation>
        <location evidence="1">Periplasm</location>
    </subcellularLocation>
</comment>
<evidence type="ECO:0000256" key="5">
    <source>
        <dbReference type="ARBA" id="ARBA00022764"/>
    </source>
</evidence>
<dbReference type="Pfam" id="PF13531">
    <property type="entry name" value="SBP_bac_11"/>
    <property type="match status" value="1"/>
</dbReference>
<keyword evidence="5" id="KW-0574">Periplasm</keyword>
<comment type="caution">
    <text evidence="10">The sequence shown here is derived from an EMBL/GenBank/DDBJ whole genome shotgun (WGS) entry which is preliminary data.</text>
</comment>
<dbReference type="GO" id="GO:0042597">
    <property type="term" value="C:periplasmic space"/>
    <property type="evidence" value="ECO:0007669"/>
    <property type="project" value="UniProtKB-SubCell"/>
</dbReference>
<evidence type="ECO:0000256" key="4">
    <source>
        <dbReference type="ARBA" id="ARBA00022729"/>
    </source>
</evidence>
<reference evidence="10 11" key="1">
    <citation type="submission" date="2016-09" db="EMBL/GenBank/DDBJ databases">
        <title>Desulfuribacillus arsenicus sp. nov., an obligately anaerobic, dissimilatory arsenic- and antimonate-reducing bacterium isolated from anoxic sediments.</title>
        <authorList>
            <person name="Abin C.A."/>
            <person name="Hollibaugh J.T."/>
        </authorList>
    </citation>
    <scope>NUCLEOTIDE SEQUENCE [LARGE SCALE GENOMIC DNA]</scope>
    <source>
        <strain evidence="10 11">MLFW-2</strain>
    </source>
</reference>
<keyword evidence="4 9" id="KW-0732">Signal</keyword>
<dbReference type="OrthoDB" id="9802127at2"/>
<dbReference type="CDD" id="cd01005">
    <property type="entry name" value="PBP2_CysP"/>
    <property type="match status" value="1"/>
</dbReference>
<dbReference type="RefSeq" id="WP_069701637.1">
    <property type="nucleotide sequence ID" value="NZ_MJAT01000010.1"/>
</dbReference>
<feature type="chain" id="PRO_5039002589" description="Sulfate-binding protein" evidence="9">
    <location>
        <begin position="20"/>
        <end position="334"/>
    </location>
</feature>
<dbReference type="GO" id="GO:0140104">
    <property type="term" value="F:molecular carrier activity"/>
    <property type="evidence" value="ECO:0007669"/>
    <property type="project" value="InterPro"/>
</dbReference>
<dbReference type="NCBIfam" id="NF008106">
    <property type="entry name" value="PRK10852.1"/>
    <property type="match status" value="1"/>
</dbReference>
<evidence type="ECO:0000256" key="7">
    <source>
        <dbReference type="ARBA" id="ARBA00037097"/>
    </source>
</evidence>
<feature type="signal peptide" evidence="9">
    <location>
        <begin position="1"/>
        <end position="19"/>
    </location>
</feature>
<dbReference type="InterPro" id="IPR034408">
    <property type="entry name" value="Sulphate/thiosulphate_BS"/>
</dbReference>
<dbReference type="Gene3D" id="3.40.190.10">
    <property type="entry name" value="Periplasmic binding protein-like II"/>
    <property type="match status" value="2"/>
</dbReference>
<dbReference type="PANTHER" id="PTHR30368:SF2">
    <property type="entry name" value="SULFATE-BINDING PROTEIN"/>
    <property type="match status" value="1"/>
</dbReference>
<evidence type="ECO:0000256" key="3">
    <source>
        <dbReference type="ARBA" id="ARBA00022448"/>
    </source>
</evidence>